<protein>
    <recommendedName>
        <fullName evidence="3">DUF1492 domain-containing protein</fullName>
    </recommendedName>
</protein>
<proteinExistence type="predicted"/>
<dbReference type="SUPFAM" id="SSF88659">
    <property type="entry name" value="Sigma3 and sigma4 domains of RNA polymerase sigma factors"/>
    <property type="match status" value="1"/>
</dbReference>
<dbReference type="EMBL" id="CP045875">
    <property type="protein sequence ID" value="QGG47333.1"/>
    <property type="molecule type" value="Genomic_DNA"/>
</dbReference>
<dbReference type="InterPro" id="IPR036388">
    <property type="entry name" value="WH-like_DNA-bd_sf"/>
</dbReference>
<reference evidence="2" key="1">
    <citation type="submission" date="2019-11" db="EMBL/GenBank/DDBJ databases">
        <title>Genome sequence of Heliorestis convoluta strain HH, an alkaliphilic and minimalistic phototrophic bacterium from a soda lake in Egypt.</title>
        <authorList>
            <person name="Dewey E.D."/>
            <person name="Stokes L.M."/>
            <person name="Burchell B.M."/>
            <person name="Shaffer K.N."/>
            <person name="Huntington A.M."/>
            <person name="Baker J.M."/>
            <person name="Nadendla S."/>
            <person name="Giglio M.G."/>
            <person name="Touchman J.W."/>
            <person name="Blankenship R.E."/>
            <person name="Madigan M.T."/>
            <person name="Sattley W.M."/>
        </authorList>
    </citation>
    <scope>NUCLEOTIDE SEQUENCE [LARGE SCALE GENOMIC DNA]</scope>
    <source>
        <strain evidence="2">HH</strain>
    </source>
</reference>
<organism evidence="1 2">
    <name type="scientific">Heliorestis convoluta</name>
    <dbReference type="NCBI Taxonomy" id="356322"/>
    <lineage>
        <taxon>Bacteria</taxon>
        <taxon>Bacillati</taxon>
        <taxon>Bacillota</taxon>
        <taxon>Clostridia</taxon>
        <taxon>Eubacteriales</taxon>
        <taxon>Heliobacteriaceae</taxon>
        <taxon>Heliorestis</taxon>
    </lineage>
</organism>
<evidence type="ECO:0000313" key="1">
    <source>
        <dbReference type="EMBL" id="QGG47333.1"/>
    </source>
</evidence>
<dbReference type="KEGG" id="hcv:FTV88_1186"/>
<sequence length="140" mass="16238">MNAKEYLSQALWLDQMINSKLEQLEYLKSMTTKVSRSIGQEKVSGGKSINSTMEQAIIKVVDLGEEINRDIDRFVDLKREILITINEVSDLNYRLLLELRYISGKSWDEIALTLGYDRSWVFRVHGRALKEIEALLKRSD</sequence>
<gene>
    <name evidence="1" type="ORF">FTV88_1186</name>
</gene>
<evidence type="ECO:0008006" key="3">
    <source>
        <dbReference type="Google" id="ProtNLM"/>
    </source>
</evidence>
<dbReference type="InterPro" id="IPR013324">
    <property type="entry name" value="RNA_pol_sigma_r3/r4-like"/>
</dbReference>
<keyword evidence="2" id="KW-1185">Reference proteome</keyword>
<evidence type="ECO:0000313" key="2">
    <source>
        <dbReference type="Proteomes" id="UP000366051"/>
    </source>
</evidence>
<dbReference type="Proteomes" id="UP000366051">
    <property type="component" value="Chromosome"/>
</dbReference>
<accession>A0A5Q2N0N9</accession>
<name>A0A5Q2N0N9_9FIRM</name>
<dbReference type="RefSeq" id="WP_153724735.1">
    <property type="nucleotide sequence ID" value="NZ_CP045875.1"/>
</dbReference>
<dbReference type="Pfam" id="PF07374">
    <property type="entry name" value="DUF1492"/>
    <property type="match status" value="1"/>
</dbReference>
<dbReference type="InterPro" id="IPR010861">
    <property type="entry name" value="DUF1492"/>
</dbReference>
<dbReference type="OrthoDB" id="3242975at2"/>
<dbReference type="AlphaFoldDB" id="A0A5Q2N0N9"/>
<dbReference type="Gene3D" id="1.10.10.10">
    <property type="entry name" value="Winged helix-like DNA-binding domain superfamily/Winged helix DNA-binding domain"/>
    <property type="match status" value="1"/>
</dbReference>